<dbReference type="Pfam" id="PF00583">
    <property type="entry name" value="Acetyltransf_1"/>
    <property type="match status" value="1"/>
</dbReference>
<dbReference type="STRING" id="1764295.A0A5B8ME62"/>
<feature type="domain" description="N-acetyltransferase" evidence="13">
    <location>
        <begin position="70"/>
        <end position="228"/>
    </location>
</feature>
<dbReference type="GO" id="GO:1990189">
    <property type="term" value="F:protein N-terminal-serine acetyltransferase activity"/>
    <property type="evidence" value="ECO:0007669"/>
    <property type="project" value="UniProtKB-EC"/>
</dbReference>
<reference evidence="14 15" key="1">
    <citation type="submission" date="2018-07" db="EMBL/GenBank/DDBJ databases">
        <title>The complete nuclear genome of the prasinophyte Chloropicon primus (CCMP1205).</title>
        <authorList>
            <person name="Pombert J.-F."/>
            <person name="Otis C."/>
            <person name="Turmel M."/>
            <person name="Lemieux C."/>
        </authorList>
    </citation>
    <scope>NUCLEOTIDE SEQUENCE [LARGE SCALE GENOMIC DNA]</scope>
    <source>
        <strain evidence="14 15">CCMP1205</strain>
    </source>
</reference>
<evidence type="ECO:0000256" key="2">
    <source>
        <dbReference type="ARBA" id="ARBA00004496"/>
    </source>
</evidence>
<dbReference type="InterPro" id="IPR039949">
    <property type="entry name" value="NAA40"/>
</dbReference>
<evidence type="ECO:0000256" key="11">
    <source>
        <dbReference type="ARBA" id="ARBA00049524"/>
    </source>
</evidence>
<dbReference type="GO" id="GO:0005737">
    <property type="term" value="C:cytoplasm"/>
    <property type="evidence" value="ECO:0007669"/>
    <property type="project" value="UniProtKB-SubCell"/>
</dbReference>
<dbReference type="CDD" id="cd04301">
    <property type="entry name" value="NAT_SF"/>
    <property type="match status" value="1"/>
</dbReference>
<comment type="catalytic activity">
    <reaction evidence="11">
        <text>N-terminal L-seryl-[histone H4] + acetyl-CoA = N-terminal N(alpha)-acetyl-L-seryl-[histone H4] + CoA + H(+)</text>
        <dbReference type="Rhea" id="RHEA:50596"/>
        <dbReference type="Rhea" id="RHEA-COMP:12740"/>
        <dbReference type="Rhea" id="RHEA-COMP:12743"/>
        <dbReference type="ChEBI" id="CHEBI:15378"/>
        <dbReference type="ChEBI" id="CHEBI:57287"/>
        <dbReference type="ChEBI" id="CHEBI:57288"/>
        <dbReference type="ChEBI" id="CHEBI:64738"/>
        <dbReference type="ChEBI" id="CHEBI:83690"/>
        <dbReference type="EC" id="2.3.1.257"/>
    </reaction>
</comment>
<evidence type="ECO:0000256" key="6">
    <source>
        <dbReference type="ARBA" id="ARBA00022490"/>
    </source>
</evidence>
<dbReference type="SUPFAM" id="SSF55729">
    <property type="entry name" value="Acyl-CoA N-acyltransferases (Nat)"/>
    <property type="match status" value="1"/>
</dbReference>
<evidence type="ECO:0000256" key="4">
    <source>
        <dbReference type="ARBA" id="ARBA00012950"/>
    </source>
</evidence>
<keyword evidence="15" id="KW-1185">Reference proteome</keyword>
<evidence type="ECO:0000256" key="12">
    <source>
        <dbReference type="SAM" id="MobiDB-lite"/>
    </source>
</evidence>
<comment type="similarity">
    <text evidence="3">Belongs to the acetyltransferase family. NAA40 subfamily.</text>
</comment>
<dbReference type="Proteomes" id="UP000316726">
    <property type="component" value="Chromosome 2"/>
</dbReference>
<feature type="compositionally biased region" description="Pro residues" evidence="12">
    <location>
        <begin position="1"/>
        <end position="10"/>
    </location>
</feature>
<comment type="catalytic activity">
    <reaction evidence="10">
        <text>N-terminal L-seryl-[histone H2A] + acetyl-CoA = N-terminal N(alpha)-acetyl-L-seryl-[histone H2A] + CoA + H(+)</text>
        <dbReference type="Rhea" id="RHEA:50600"/>
        <dbReference type="Rhea" id="RHEA-COMP:12742"/>
        <dbReference type="Rhea" id="RHEA-COMP:12744"/>
        <dbReference type="ChEBI" id="CHEBI:15378"/>
        <dbReference type="ChEBI" id="CHEBI:57287"/>
        <dbReference type="ChEBI" id="CHEBI:57288"/>
        <dbReference type="ChEBI" id="CHEBI:64738"/>
        <dbReference type="ChEBI" id="CHEBI:83690"/>
        <dbReference type="EC" id="2.3.1.257"/>
    </reaction>
</comment>
<protein>
    <recommendedName>
        <fullName evidence="5">N-alpha-acetyltransferase 40</fullName>
        <ecNumber evidence="4">2.3.1.257</ecNumber>
    </recommendedName>
</protein>
<proteinExistence type="inferred from homology"/>
<organism evidence="14 15">
    <name type="scientific">Chloropicon primus</name>
    <dbReference type="NCBI Taxonomy" id="1764295"/>
    <lineage>
        <taxon>Eukaryota</taxon>
        <taxon>Viridiplantae</taxon>
        <taxon>Chlorophyta</taxon>
        <taxon>Chloropicophyceae</taxon>
        <taxon>Chloropicales</taxon>
        <taxon>Chloropicaceae</taxon>
        <taxon>Chloropicon</taxon>
    </lineage>
</organism>
<dbReference type="AlphaFoldDB" id="A0A5B8ME62"/>
<dbReference type="GO" id="GO:0010485">
    <property type="term" value="F:histone H4 acetyltransferase activity"/>
    <property type="evidence" value="ECO:0007669"/>
    <property type="project" value="InterPro"/>
</dbReference>
<evidence type="ECO:0000256" key="8">
    <source>
        <dbReference type="ARBA" id="ARBA00023242"/>
    </source>
</evidence>
<evidence type="ECO:0000256" key="7">
    <source>
        <dbReference type="ARBA" id="ARBA00022679"/>
    </source>
</evidence>
<dbReference type="InterPro" id="IPR000182">
    <property type="entry name" value="GNAT_dom"/>
</dbReference>
<comment type="subcellular location">
    <subcellularLocation>
        <location evidence="2">Cytoplasm</location>
    </subcellularLocation>
    <subcellularLocation>
        <location evidence="1">Nucleus</location>
    </subcellularLocation>
</comment>
<evidence type="ECO:0000256" key="5">
    <source>
        <dbReference type="ARBA" id="ARBA00015043"/>
    </source>
</evidence>
<dbReference type="EC" id="2.3.1.257" evidence="4"/>
<evidence type="ECO:0000256" key="3">
    <source>
        <dbReference type="ARBA" id="ARBA00008870"/>
    </source>
</evidence>
<dbReference type="OrthoDB" id="424551at2759"/>
<dbReference type="PROSITE" id="PS51186">
    <property type="entry name" value="GNAT"/>
    <property type="match status" value="1"/>
</dbReference>
<feature type="region of interest" description="Disordered" evidence="12">
    <location>
        <begin position="1"/>
        <end position="20"/>
    </location>
</feature>
<dbReference type="PANTHER" id="PTHR20531:SF1">
    <property type="entry name" value="N-ALPHA-ACETYLTRANSFERASE 40"/>
    <property type="match status" value="1"/>
</dbReference>
<keyword evidence="6" id="KW-0963">Cytoplasm</keyword>
<evidence type="ECO:0000313" key="14">
    <source>
        <dbReference type="EMBL" id="QDZ18667.1"/>
    </source>
</evidence>
<evidence type="ECO:0000256" key="10">
    <source>
        <dbReference type="ARBA" id="ARBA00047821"/>
    </source>
</evidence>
<keyword evidence="8" id="KW-0539">Nucleus</keyword>
<dbReference type="GO" id="GO:0043998">
    <property type="term" value="F:histone H2A acetyltransferase activity"/>
    <property type="evidence" value="ECO:0007669"/>
    <property type="project" value="InterPro"/>
</dbReference>
<dbReference type="PANTHER" id="PTHR20531">
    <property type="entry name" value="N-ALPHA-ACETYLTRANSFERASE 40"/>
    <property type="match status" value="1"/>
</dbReference>
<dbReference type="InterPro" id="IPR016181">
    <property type="entry name" value="Acyl_CoA_acyltransferase"/>
</dbReference>
<sequence>MGDDLSPPPPQKRRTGKSGWMEGRLREAAAAVERQNVVARAYAEDAEEIVASSSAGGALSEKGFGVEAGVTWRRLGAGDKQALLAMLERNMKGHYPSSTWDRVWQGKKRDMASREARYLILRSRPGSGVAGFCNYRFLVEDEEWIVLYVYELQVSQDHRRRGVGKNLTDLCQLLAERTEMQGVMLTTLKCNEGACRFYEREGFTPSVIDPTVVCPERAAEFDYRILARLFSEAGGE</sequence>
<keyword evidence="7 14" id="KW-0808">Transferase</keyword>
<evidence type="ECO:0000259" key="13">
    <source>
        <dbReference type="PROSITE" id="PS51186"/>
    </source>
</evidence>
<accession>A0A5B8ME62</accession>
<name>A0A5B8ME62_9CHLO</name>
<evidence type="ECO:0000256" key="9">
    <source>
        <dbReference type="ARBA" id="ARBA00023315"/>
    </source>
</evidence>
<keyword evidence="9" id="KW-0012">Acyltransferase</keyword>
<gene>
    <name evidence="14" type="ORF">A3770_02p11850</name>
</gene>
<dbReference type="EMBL" id="CP031035">
    <property type="protein sequence ID" value="QDZ18667.1"/>
    <property type="molecule type" value="Genomic_DNA"/>
</dbReference>
<evidence type="ECO:0000256" key="1">
    <source>
        <dbReference type="ARBA" id="ARBA00004123"/>
    </source>
</evidence>
<dbReference type="GO" id="GO:0005634">
    <property type="term" value="C:nucleus"/>
    <property type="evidence" value="ECO:0007669"/>
    <property type="project" value="UniProtKB-SubCell"/>
</dbReference>
<dbReference type="Gene3D" id="3.40.630.30">
    <property type="match status" value="1"/>
</dbReference>
<evidence type="ECO:0000313" key="15">
    <source>
        <dbReference type="Proteomes" id="UP000316726"/>
    </source>
</evidence>